<evidence type="ECO:0000313" key="1">
    <source>
        <dbReference type="EMBL" id="CAF28536.1"/>
    </source>
</evidence>
<reference evidence="1" key="1">
    <citation type="journal article" date="2002" name="Infect. Immun.">
        <title>Yersinia pseudotuberculosis harbors a type IV pilus gene cluster that contributes to pathogenicity.</title>
        <authorList>
            <person name="Marceau M."/>
        </authorList>
    </citation>
    <scope>NUCLEOTIDE SEQUENCE</scope>
    <source>
        <strain evidence="1">32777</strain>
    </source>
</reference>
<dbReference type="EMBL" id="AJ627388">
    <property type="protein sequence ID" value="CAF28536.1"/>
    <property type="molecule type" value="Genomic_DNA"/>
</dbReference>
<accession>Q6EVY4</accession>
<dbReference type="AlphaFoldDB" id="Q6EVY4"/>
<proteinExistence type="predicted"/>
<gene>
    <name evidence="1" type="primary">api62</name>
</gene>
<name>Q6EVY4_YERPU</name>
<sequence length="63" mass="6987">MNEYQSLILRFISKSGSGLANMRTIPSPATGSLRYGHPAHLLTAYQTGPGATQLLHMHMHMHR</sequence>
<reference evidence="1" key="2">
    <citation type="journal article" date="2004" name="Infect. Immun.">
        <title>YAPI, a new Yersinia pseudotuberculosis pathogenicity island.</title>
        <authorList>
            <person name="Collyn F."/>
            <person name="Billault A."/>
            <person name="Mullet C."/>
            <person name="Simonet M."/>
            <person name="Marceau M."/>
        </authorList>
    </citation>
    <scope>NUCLEOTIDE SEQUENCE</scope>
    <source>
        <strain evidence="1">32777</strain>
    </source>
</reference>
<protein>
    <submittedName>
        <fullName evidence="1">Uncharacterized protein api62</fullName>
    </submittedName>
</protein>
<organism evidence="1">
    <name type="scientific">Yersinia pseudotuberculosis</name>
    <dbReference type="NCBI Taxonomy" id="633"/>
    <lineage>
        <taxon>Bacteria</taxon>
        <taxon>Pseudomonadati</taxon>
        <taxon>Pseudomonadota</taxon>
        <taxon>Gammaproteobacteria</taxon>
        <taxon>Enterobacterales</taxon>
        <taxon>Yersiniaceae</taxon>
        <taxon>Yersinia</taxon>
    </lineage>
</organism>